<gene>
    <name evidence="3" type="primary">Cni-knl-3</name>
    <name evidence="3" type="synonym">Cnig_chr_V.g17184</name>
    <name evidence="3" type="ORF">B9Z55_017184</name>
</gene>
<organism evidence="3 4">
    <name type="scientific">Caenorhabditis nigoni</name>
    <dbReference type="NCBI Taxonomy" id="1611254"/>
    <lineage>
        <taxon>Eukaryota</taxon>
        <taxon>Metazoa</taxon>
        <taxon>Ecdysozoa</taxon>
        <taxon>Nematoda</taxon>
        <taxon>Chromadorea</taxon>
        <taxon>Rhabditida</taxon>
        <taxon>Rhabditina</taxon>
        <taxon>Rhabditomorpha</taxon>
        <taxon>Rhabditoidea</taxon>
        <taxon>Rhabditidae</taxon>
        <taxon>Peloderinae</taxon>
        <taxon>Caenorhabditis</taxon>
    </lineage>
</organism>
<feature type="compositionally biased region" description="Polar residues" evidence="2">
    <location>
        <begin position="123"/>
        <end position="139"/>
    </location>
</feature>
<feature type="compositionally biased region" description="Low complexity" evidence="2">
    <location>
        <begin position="18"/>
        <end position="32"/>
    </location>
</feature>
<feature type="region of interest" description="Disordered" evidence="2">
    <location>
        <begin position="1"/>
        <end position="175"/>
    </location>
</feature>
<comment type="caution">
    <text evidence="3">The sequence shown here is derived from an EMBL/GenBank/DDBJ whole genome shotgun (WGS) entry which is preliminary data.</text>
</comment>
<feature type="coiled-coil region" evidence="1">
    <location>
        <begin position="282"/>
        <end position="344"/>
    </location>
</feature>
<sequence>MSDNNFSSRAALFASPVTSAASKKTSFASRAAVFASPGDVVPKKKVAREKPLSAPVFEDANGPEDVPEAPKTPEAVEDVPEAPEAVEDLPEASEDVLEEEEPMDVDTWNMPSPQKATPRRQAPATSSSPRGDTPCSKSTTPRRKSARKSMPTPGKRLFFTSKDHQDEERKTDESTQLELLMANNQVEEMPQVVKDLVQDKKEMAIYSAKLKREIEDIRAVKTSRETMLKQADEVTSSAHISSVTQTTIAPLDFSIRKEEKPEETVKRLFGSFLSITEEGGEMRQAKREMEVVDRENEQLKNKLLQLVEIQKEADEHCAEMALKYQEQQKGLAELDEKFEKLEQLKSRFQPTRMVFGF</sequence>
<dbReference type="STRING" id="1611254.A0A2G5T8C7"/>
<evidence type="ECO:0000313" key="3">
    <source>
        <dbReference type="EMBL" id="PIC23500.1"/>
    </source>
</evidence>
<protein>
    <submittedName>
        <fullName evidence="3">Uncharacterized protein</fullName>
    </submittedName>
</protein>
<feature type="compositionally biased region" description="Basic and acidic residues" evidence="2">
    <location>
        <begin position="161"/>
        <end position="173"/>
    </location>
</feature>
<dbReference type="Proteomes" id="UP000230233">
    <property type="component" value="Chromosome V"/>
</dbReference>
<dbReference type="AlphaFoldDB" id="A0A2G5T8C7"/>
<feature type="compositionally biased region" description="Acidic residues" evidence="2">
    <location>
        <begin position="75"/>
        <end position="104"/>
    </location>
</feature>
<name>A0A2G5T8C7_9PELO</name>
<dbReference type="EMBL" id="PDUG01000005">
    <property type="protein sequence ID" value="PIC23500.1"/>
    <property type="molecule type" value="Genomic_DNA"/>
</dbReference>
<accession>A0A2G5T8C7</accession>
<evidence type="ECO:0000256" key="1">
    <source>
        <dbReference type="SAM" id="Coils"/>
    </source>
</evidence>
<proteinExistence type="predicted"/>
<reference evidence="4" key="1">
    <citation type="submission" date="2017-10" db="EMBL/GenBank/DDBJ databases">
        <title>Rapid genome shrinkage in a self-fertile nematode reveals novel sperm competition proteins.</title>
        <authorList>
            <person name="Yin D."/>
            <person name="Schwarz E.M."/>
            <person name="Thomas C.G."/>
            <person name="Felde R.L."/>
            <person name="Korf I.F."/>
            <person name="Cutter A.D."/>
            <person name="Schartner C.M."/>
            <person name="Ralston E.J."/>
            <person name="Meyer B.J."/>
            <person name="Haag E.S."/>
        </authorList>
    </citation>
    <scope>NUCLEOTIDE SEQUENCE [LARGE SCALE GENOMIC DNA]</scope>
    <source>
        <strain evidence="4">JU1422</strain>
    </source>
</reference>
<evidence type="ECO:0000313" key="4">
    <source>
        <dbReference type="Proteomes" id="UP000230233"/>
    </source>
</evidence>
<keyword evidence="4" id="KW-1185">Reference proteome</keyword>
<evidence type="ECO:0000256" key="2">
    <source>
        <dbReference type="SAM" id="MobiDB-lite"/>
    </source>
</evidence>
<keyword evidence="1" id="KW-0175">Coiled coil</keyword>
<dbReference type="OrthoDB" id="5837310at2759"/>